<dbReference type="InterPro" id="IPR029058">
    <property type="entry name" value="AB_hydrolase_fold"/>
</dbReference>
<proteinExistence type="inferred from homology"/>
<dbReference type="PANTHER" id="PTHR43248">
    <property type="entry name" value="2-SUCCINYL-6-HYDROXY-2,4-CYCLOHEXADIENE-1-CARBOXYLATE SYNTHASE"/>
    <property type="match status" value="1"/>
</dbReference>
<accession>A0A4R1HMW3</accession>
<dbReference type="SUPFAM" id="SSF53474">
    <property type="entry name" value="alpha/beta-Hydrolases"/>
    <property type="match status" value="1"/>
</dbReference>
<reference evidence="6 7" key="1">
    <citation type="submission" date="2019-03" db="EMBL/GenBank/DDBJ databases">
        <title>Sequencing the genomes of 1000 actinobacteria strains.</title>
        <authorList>
            <person name="Klenk H.-P."/>
        </authorList>
    </citation>
    <scope>NUCLEOTIDE SEQUENCE [LARGE SCALE GENOMIC DNA]</scope>
    <source>
        <strain evidence="6 7">DSM 44969</strain>
    </source>
</reference>
<dbReference type="RefSeq" id="WP_243653800.1">
    <property type="nucleotide sequence ID" value="NZ_SMFZ01000002.1"/>
</dbReference>
<dbReference type="Gene3D" id="3.40.50.1820">
    <property type="entry name" value="alpha/beta hydrolase"/>
    <property type="match status" value="1"/>
</dbReference>
<dbReference type="EMBL" id="SMFZ01000002">
    <property type="protein sequence ID" value="TCK21680.1"/>
    <property type="molecule type" value="Genomic_DNA"/>
</dbReference>
<dbReference type="InterPro" id="IPR000073">
    <property type="entry name" value="AB_hydrolase_1"/>
</dbReference>
<dbReference type="Pfam" id="PF00561">
    <property type="entry name" value="Abhydrolase_1"/>
    <property type="match status" value="1"/>
</dbReference>
<keyword evidence="2" id="KW-0732">Signal</keyword>
<keyword evidence="7" id="KW-1185">Reference proteome</keyword>
<evidence type="ECO:0000313" key="6">
    <source>
        <dbReference type="EMBL" id="TCK21680.1"/>
    </source>
</evidence>
<organism evidence="6 7">
    <name type="scientific">Pseudonocardia endophytica</name>
    <dbReference type="NCBI Taxonomy" id="401976"/>
    <lineage>
        <taxon>Bacteria</taxon>
        <taxon>Bacillati</taxon>
        <taxon>Actinomycetota</taxon>
        <taxon>Actinomycetes</taxon>
        <taxon>Pseudonocardiales</taxon>
        <taxon>Pseudonocardiaceae</taxon>
        <taxon>Pseudonocardia</taxon>
    </lineage>
</organism>
<feature type="region of interest" description="Disordered" evidence="4">
    <location>
        <begin position="153"/>
        <end position="172"/>
    </location>
</feature>
<sequence length="515" mass="54220">MAGLLAVLTVLLGACSGTDDTAQTAPPPPEPAQLAAFYSQKLQWGPCTDYASSSSDASSFQDPSLDCTRVRVPLNYDQPQGATAEVALLRRKATGDKIGSLFMDPGGPGVSGTSFGASQAKSLGDGPLGKRFDLIGFDPRGVGASRPAIDCLDDEQNDEERTKTFSDPSPGGVAAAEADSKLFADRCAQKTGGDKLEYMGTRDVARDMDVMRAAVGDEKLTYAGFSYGTELGTAYAEAFPQRVRALVLDGAIDPTQSPIDSSVKQSAGFQLAFDNFAKDCTSKPNCPLGTDPAQATARFQAIMRPLLDKPVPIGDGRTLGFDDALTGVTQALYLSDYWPILQRGISEVATGSGRVLGLLADSYYERDEQGRYTNSLEAFQAITCVNQPPVTDPAQVKELADRTDQAAPFRSTGRGAVAAKDACAFWPVPPTQTPHTPNAPGLPPTLVVSVTGDPATPYQAGVDLAQQLGGSLLKVEGNQHTASLRGDPCIDPKVISYLIDLKEPDEGAQCSLPPA</sequence>
<evidence type="ECO:0000256" key="4">
    <source>
        <dbReference type="SAM" id="MobiDB-lite"/>
    </source>
</evidence>
<dbReference type="PANTHER" id="PTHR43248:SF29">
    <property type="entry name" value="TRIPEPTIDYL AMINOPEPTIDASE"/>
    <property type="match status" value="1"/>
</dbReference>
<name>A0A4R1HMW3_PSEEN</name>
<evidence type="ECO:0000256" key="2">
    <source>
        <dbReference type="ARBA" id="ARBA00022729"/>
    </source>
</evidence>
<evidence type="ECO:0000256" key="3">
    <source>
        <dbReference type="ARBA" id="ARBA00022801"/>
    </source>
</evidence>
<dbReference type="GO" id="GO:0016787">
    <property type="term" value="F:hydrolase activity"/>
    <property type="evidence" value="ECO:0007669"/>
    <property type="project" value="UniProtKB-KW"/>
</dbReference>
<dbReference type="AlphaFoldDB" id="A0A4R1HMW3"/>
<evidence type="ECO:0000256" key="1">
    <source>
        <dbReference type="ARBA" id="ARBA00010088"/>
    </source>
</evidence>
<evidence type="ECO:0000313" key="7">
    <source>
        <dbReference type="Proteomes" id="UP000295560"/>
    </source>
</evidence>
<evidence type="ECO:0000259" key="5">
    <source>
        <dbReference type="Pfam" id="PF00561"/>
    </source>
</evidence>
<dbReference type="InterPro" id="IPR051601">
    <property type="entry name" value="Serine_prot/Carboxylest_S33"/>
</dbReference>
<comment type="similarity">
    <text evidence="1">Belongs to the peptidase S33 family.</text>
</comment>
<protein>
    <submittedName>
        <fullName evidence="6">Tripeptidyl-peptidase B</fullName>
    </submittedName>
</protein>
<feature type="domain" description="AB hydrolase-1" evidence="5">
    <location>
        <begin position="105"/>
        <end position="482"/>
    </location>
</feature>
<gene>
    <name evidence="6" type="ORF">EV378_5670</name>
</gene>
<keyword evidence="3" id="KW-0378">Hydrolase</keyword>
<comment type="caution">
    <text evidence="6">The sequence shown here is derived from an EMBL/GenBank/DDBJ whole genome shotgun (WGS) entry which is preliminary data.</text>
</comment>
<dbReference type="Proteomes" id="UP000295560">
    <property type="component" value="Unassembled WGS sequence"/>
</dbReference>